<evidence type="ECO:0000313" key="3">
    <source>
        <dbReference type="Proteomes" id="UP000663829"/>
    </source>
</evidence>
<evidence type="ECO:0000313" key="1">
    <source>
        <dbReference type="EMBL" id="CAF1242320.1"/>
    </source>
</evidence>
<dbReference type="EMBL" id="CAJNOQ010010083">
    <property type="protein sequence ID" value="CAF1242320.1"/>
    <property type="molecule type" value="Genomic_DNA"/>
</dbReference>
<sequence>MALNCQAKIRLCNTGEQLKITIIDLKHNHKVVQANMKFYARNRRLDDSAIELIKNYDQHKVPRSIIRNLIMDKKNMKCNTVKDIANVLNKTTLNNSPSQNTAVHDLLNEIKLADPTATLEVNIL</sequence>
<reference evidence="1" key="1">
    <citation type="submission" date="2021-02" db="EMBL/GenBank/DDBJ databases">
        <authorList>
            <person name="Nowell W R."/>
        </authorList>
    </citation>
    <scope>NUCLEOTIDE SEQUENCE</scope>
</reference>
<keyword evidence="3" id="KW-1185">Reference proteome</keyword>
<dbReference type="OrthoDB" id="123417at2759"/>
<protein>
    <submittedName>
        <fullName evidence="1">Uncharacterized protein</fullName>
    </submittedName>
</protein>
<proteinExistence type="predicted"/>
<accession>A0A814ZIE7</accession>
<name>A0A814ZIE7_9BILA</name>
<organism evidence="1 3">
    <name type="scientific">Didymodactylos carnosus</name>
    <dbReference type="NCBI Taxonomy" id="1234261"/>
    <lineage>
        <taxon>Eukaryota</taxon>
        <taxon>Metazoa</taxon>
        <taxon>Spiralia</taxon>
        <taxon>Gnathifera</taxon>
        <taxon>Rotifera</taxon>
        <taxon>Eurotatoria</taxon>
        <taxon>Bdelloidea</taxon>
        <taxon>Philodinida</taxon>
        <taxon>Philodinidae</taxon>
        <taxon>Didymodactylos</taxon>
    </lineage>
</organism>
<comment type="caution">
    <text evidence="1">The sequence shown here is derived from an EMBL/GenBank/DDBJ whole genome shotgun (WGS) entry which is preliminary data.</text>
</comment>
<dbReference type="Proteomes" id="UP000663829">
    <property type="component" value="Unassembled WGS sequence"/>
</dbReference>
<dbReference type="Proteomes" id="UP000681722">
    <property type="component" value="Unassembled WGS sequence"/>
</dbReference>
<evidence type="ECO:0000313" key="2">
    <source>
        <dbReference type="EMBL" id="CAF4006006.1"/>
    </source>
</evidence>
<gene>
    <name evidence="1" type="ORF">GPM918_LOCUS25719</name>
    <name evidence="2" type="ORF">SRO942_LOCUS25754</name>
</gene>
<dbReference type="AlphaFoldDB" id="A0A814ZIE7"/>
<dbReference type="EMBL" id="CAJOBC010010979">
    <property type="protein sequence ID" value="CAF4006006.1"/>
    <property type="molecule type" value="Genomic_DNA"/>
</dbReference>